<dbReference type="AlphaFoldDB" id="A0A1E4TRD3"/>
<evidence type="ECO:0000313" key="2">
    <source>
        <dbReference type="EMBL" id="ODV94300.1"/>
    </source>
</evidence>
<feature type="compositionally biased region" description="Basic and acidic residues" evidence="1">
    <location>
        <begin position="16"/>
        <end position="33"/>
    </location>
</feature>
<name>A0A1E4TRD3_PACTA</name>
<dbReference type="InterPro" id="IPR019357">
    <property type="entry name" value="SCOC"/>
</dbReference>
<reference evidence="3" key="1">
    <citation type="submission" date="2016-05" db="EMBL/GenBank/DDBJ databases">
        <title>Comparative genomics of biotechnologically important yeasts.</title>
        <authorList>
            <consortium name="DOE Joint Genome Institute"/>
            <person name="Riley R."/>
            <person name="Haridas S."/>
            <person name="Wolfe K.H."/>
            <person name="Lopes M.R."/>
            <person name="Hittinger C.T."/>
            <person name="Goker M."/>
            <person name="Salamov A."/>
            <person name="Wisecaver J."/>
            <person name="Long T.M."/>
            <person name="Aerts A.L."/>
            <person name="Barry K."/>
            <person name="Choi C."/>
            <person name="Clum A."/>
            <person name="Coughlan A.Y."/>
            <person name="Deshpande S."/>
            <person name="Douglass A.P."/>
            <person name="Hanson S.J."/>
            <person name="Klenk H.-P."/>
            <person name="Labutti K."/>
            <person name="Lapidus A."/>
            <person name="Lindquist E."/>
            <person name="Lipzen A."/>
            <person name="Meier-Kolthoff J.P."/>
            <person name="Ohm R.A."/>
            <person name="Otillar R.P."/>
            <person name="Pangilinan J."/>
            <person name="Peng Y."/>
            <person name="Rokas A."/>
            <person name="Rosa C.A."/>
            <person name="Scheuner C."/>
            <person name="Sibirny A.A."/>
            <person name="Slot J.C."/>
            <person name="Stielow J.B."/>
            <person name="Sun H."/>
            <person name="Kurtzman C.P."/>
            <person name="Blackwell M."/>
            <person name="Grigoriev I.V."/>
            <person name="Jeffries T.W."/>
        </authorList>
    </citation>
    <scope>NUCLEOTIDE SEQUENCE [LARGE SCALE GENOMIC DNA]</scope>
    <source>
        <strain evidence="3">NRRL Y-2460</strain>
    </source>
</reference>
<evidence type="ECO:0000313" key="3">
    <source>
        <dbReference type="Proteomes" id="UP000094236"/>
    </source>
</evidence>
<evidence type="ECO:0000256" key="1">
    <source>
        <dbReference type="SAM" id="MobiDB-lite"/>
    </source>
</evidence>
<keyword evidence="3" id="KW-1185">Reference proteome</keyword>
<dbReference type="Gene3D" id="1.20.5.170">
    <property type="match status" value="1"/>
</dbReference>
<dbReference type="Pfam" id="PF10224">
    <property type="entry name" value="DUF2205"/>
    <property type="match status" value="1"/>
</dbReference>
<protein>
    <submittedName>
        <fullName evidence="2">Uncharacterized protein</fullName>
    </submittedName>
</protein>
<sequence>MADKVSESGINSSTLEKVKSTEQKLVSDSKDIDSSIDGSIMEGPDKSVESIGKTKDELLQDILLKKSMIDFLINDIQKTKRLSEKLEVENKYLQDYSGSLMASNGMTDKK</sequence>
<dbReference type="OrthoDB" id="4090446at2759"/>
<gene>
    <name evidence="2" type="ORF">PACTADRAFT_51162</name>
</gene>
<feature type="region of interest" description="Disordered" evidence="1">
    <location>
        <begin position="1"/>
        <end position="48"/>
    </location>
</feature>
<dbReference type="Proteomes" id="UP000094236">
    <property type="component" value="Unassembled WGS sequence"/>
</dbReference>
<dbReference type="EMBL" id="KV454016">
    <property type="protein sequence ID" value="ODV94300.1"/>
    <property type="molecule type" value="Genomic_DNA"/>
</dbReference>
<accession>A0A1E4TRD3</accession>
<organism evidence="2 3">
    <name type="scientific">Pachysolen tannophilus NRRL Y-2460</name>
    <dbReference type="NCBI Taxonomy" id="669874"/>
    <lineage>
        <taxon>Eukaryota</taxon>
        <taxon>Fungi</taxon>
        <taxon>Dikarya</taxon>
        <taxon>Ascomycota</taxon>
        <taxon>Saccharomycotina</taxon>
        <taxon>Pichiomycetes</taxon>
        <taxon>Pachysolenaceae</taxon>
        <taxon>Pachysolen</taxon>
    </lineage>
</organism>
<proteinExistence type="predicted"/>